<accession>A4J2S7</accession>
<keyword evidence="2" id="KW-0378">Hydrolase</keyword>
<gene>
    <name evidence="2" type="ordered locus">Dred_0842</name>
</gene>
<dbReference type="Proteomes" id="UP000001556">
    <property type="component" value="Chromosome"/>
</dbReference>
<feature type="transmembrane region" description="Helical" evidence="1">
    <location>
        <begin position="12"/>
        <end position="34"/>
    </location>
</feature>
<evidence type="ECO:0000256" key="1">
    <source>
        <dbReference type="SAM" id="Phobius"/>
    </source>
</evidence>
<dbReference type="HOGENOM" id="CLU_097802_1_1_9"/>
<dbReference type="OrthoDB" id="5459053at2"/>
<keyword evidence="1" id="KW-0472">Membrane</keyword>
<dbReference type="RefSeq" id="WP_011877215.1">
    <property type="nucleotide sequence ID" value="NC_009253.1"/>
</dbReference>
<dbReference type="Pfam" id="PF04307">
    <property type="entry name" value="YdjM"/>
    <property type="match status" value="1"/>
</dbReference>
<name>A4J2S7_DESRM</name>
<evidence type="ECO:0000313" key="2">
    <source>
        <dbReference type="EMBL" id="ABO49380.1"/>
    </source>
</evidence>
<dbReference type="STRING" id="349161.Dred_0842"/>
<dbReference type="EMBL" id="CP000612">
    <property type="protein sequence ID" value="ABO49380.1"/>
    <property type="molecule type" value="Genomic_DNA"/>
</dbReference>
<feature type="transmembrane region" description="Helical" evidence="1">
    <location>
        <begin position="132"/>
        <end position="156"/>
    </location>
</feature>
<protein>
    <submittedName>
        <fullName evidence="2">Membrane-bound metal-dependent hydrolase</fullName>
    </submittedName>
</protein>
<dbReference type="GO" id="GO:0016787">
    <property type="term" value="F:hydrolase activity"/>
    <property type="evidence" value="ECO:0007669"/>
    <property type="project" value="UniProtKB-KW"/>
</dbReference>
<keyword evidence="3" id="KW-1185">Reference proteome</keyword>
<reference evidence="2 3" key="1">
    <citation type="submission" date="2007-03" db="EMBL/GenBank/DDBJ databases">
        <title>Complete sequence of Desulfotomaculum reducens MI-1.</title>
        <authorList>
            <consortium name="US DOE Joint Genome Institute"/>
            <person name="Copeland A."/>
            <person name="Lucas S."/>
            <person name="Lapidus A."/>
            <person name="Barry K."/>
            <person name="Detter J.C."/>
            <person name="Glavina del Rio T."/>
            <person name="Hammon N."/>
            <person name="Israni S."/>
            <person name="Dalin E."/>
            <person name="Tice H."/>
            <person name="Pitluck S."/>
            <person name="Sims D."/>
            <person name="Brettin T."/>
            <person name="Bruce D."/>
            <person name="Han C."/>
            <person name="Tapia R."/>
            <person name="Schmutz J."/>
            <person name="Larimer F."/>
            <person name="Land M."/>
            <person name="Hauser L."/>
            <person name="Kyrpides N."/>
            <person name="Kim E."/>
            <person name="Tebo B.M."/>
            <person name="Richardson P."/>
        </authorList>
    </citation>
    <scope>NUCLEOTIDE SEQUENCE [LARGE SCALE GENOMIC DNA]</scope>
    <source>
        <strain evidence="2 3">MI-1</strain>
    </source>
</reference>
<dbReference type="AlphaFoldDB" id="A4J2S7"/>
<organism evidence="2 3">
    <name type="scientific">Desulforamulus reducens (strain ATCC BAA-1160 / DSM 100696 / MI-1)</name>
    <name type="common">Desulfotomaculum reducens</name>
    <dbReference type="NCBI Taxonomy" id="349161"/>
    <lineage>
        <taxon>Bacteria</taxon>
        <taxon>Bacillati</taxon>
        <taxon>Bacillota</taxon>
        <taxon>Clostridia</taxon>
        <taxon>Eubacteriales</taxon>
        <taxon>Peptococcaceae</taxon>
        <taxon>Desulforamulus</taxon>
    </lineage>
</organism>
<proteinExistence type="predicted"/>
<dbReference type="PANTHER" id="PTHR35531:SF1">
    <property type="entry name" value="INNER MEMBRANE PROTEIN YBCI-RELATED"/>
    <property type="match status" value="1"/>
</dbReference>
<dbReference type="KEGG" id="drm:Dred_0842"/>
<dbReference type="PANTHER" id="PTHR35531">
    <property type="entry name" value="INNER MEMBRANE PROTEIN YBCI-RELATED"/>
    <property type="match status" value="1"/>
</dbReference>
<keyword evidence="1" id="KW-1133">Transmembrane helix</keyword>
<dbReference type="eggNOG" id="COG1988">
    <property type="taxonomic scope" value="Bacteria"/>
</dbReference>
<evidence type="ECO:0000313" key="3">
    <source>
        <dbReference type="Proteomes" id="UP000001556"/>
    </source>
</evidence>
<sequence>MLWRTHLVMGLGAGYMVAGFDPVLLAVAGVGSLLPDLDHPNSWIGNKIPVLPTITRGILGHRGALHSLAATLALGLLLGLFWGKNLGIAVAAGYLAHLVGDMFTRSGVPLLWPLPIMVKLPLVRTGSILERFVVFPVMILGLVYWAVWPMVSGYVWRVIAWIG</sequence>
<dbReference type="InterPro" id="IPR007404">
    <property type="entry name" value="YdjM-like"/>
</dbReference>
<keyword evidence="1" id="KW-0812">Transmembrane</keyword>